<keyword evidence="2" id="KW-1185">Reference proteome</keyword>
<proteinExistence type="predicted"/>
<dbReference type="OrthoDB" id="194386at2759"/>
<dbReference type="HOGENOM" id="CLU_089365_0_0_1"/>
<dbReference type="STRING" id="599839.J4GP91"/>
<dbReference type="EMBL" id="HE797078">
    <property type="protein sequence ID" value="CCM02345.1"/>
    <property type="molecule type" value="Genomic_DNA"/>
</dbReference>
<dbReference type="GO" id="GO:0005737">
    <property type="term" value="C:cytoplasm"/>
    <property type="evidence" value="ECO:0007669"/>
    <property type="project" value="TreeGrafter"/>
</dbReference>
<dbReference type="GO" id="GO:0008757">
    <property type="term" value="F:S-adenosylmethionine-dependent methyltransferase activity"/>
    <property type="evidence" value="ECO:0007669"/>
    <property type="project" value="UniProtKB-ARBA"/>
</dbReference>
<dbReference type="Gene3D" id="3.40.50.150">
    <property type="entry name" value="Vaccinia Virus protein VP39"/>
    <property type="match status" value="1"/>
</dbReference>
<dbReference type="InterPro" id="IPR019410">
    <property type="entry name" value="Methyltransf_16"/>
</dbReference>
<dbReference type="AlphaFoldDB" id="J4GP91"/>
<gene>
    <name evidence="1" type="ORF">FIBRA_04440</name>
</gene>
<accession>J4GP91</accession>
<sequence>MDSPLPAHCSKHRPLLRHPFRRLLFHLAQRDDGASNGTALWLGAQCLSLYLADNVSPPRRTARPRAIELGSGIGLSALALSAMGWDVVATDLPEVISSVLAGNVARNASHLPSDSGLIQVRALDWTVAPDEWVWTNTRFIASPLQGQFEDTGTTLEPPFDLIISADTLYSTDIVQPLLRALHSLARLSTIRAPAARPPQVYLCIERRDPALIDHALRDAHDVWNFMVERVPHKKVAKAMERGGAKWKKEDWEGIEIWKLTYGGTLDTDPRANYIPSTAADHEP</sequence>
<organism evidence="1 2">
    <name type="scientific">Fibroporia radiculosa</name>
    <dbReference type="NCBI Taxonomy" id="599839"/>
    <lineage>
        <taxon>Eukaryota</taxon>
        <taxon>Fungi</taxon>
        <taxon>Dikarya</taxon>
        <taxon>Basidiomycota</taxon>
        <taxon>Agaricomycotina</taxon>
        <taxon>Agaricomycetes</taxon>
        <taxon>Polyporales</taxon>
        <taxon>Fibroporiaceae</taxon>
        <taxon>Fibroporia</taxon>
    </lineage>
</organism>
<evidence type="ECO:0000313" key="2">
    <source>
        <dbReference type="Proteomes" id="UP000006352"/>
    </source>
</evidence>
<dbReference type="GeneID" id="24097256"/>
<evidence type="ECO:0000313" key="1">
    <source>
        <dbReference type="EMBL" id="CCM02345.1"/>
    </source>
</evidence>
<protein>
    <submittedName>
        <fullName evidence="1">Uncharacterized protein</fullName>
    </submittedName>
</protein>
<dbReference type="Proteomes" id="UP000006352">
    <property type="component" value="Unassembled WGS sequence"/>
</dbReference>
<dbReference type="GO" id="GO:0005634">
    <property type="term" value="C:nucleus"/>
    <property type="evidence" value="ECO:0007669"/>
    <property type="project" value="TreeGrafter"/>
</dbReference>
<name>J4GP91_9APHY</name>
<reference evidence="1 2" key="1">
    <citation type="journal article" date="2012" name="Appl. Environ. Microbiol.">
        <title>Short-read sequencing for genomic analysis of the brown rot fungus Fibroporia radiculosa.</title>
        <authorList>
            <person name="Tang J.D."/>
            <person name="Perkins A.D."/>
            <person name="Sonstegard T.S."/>
            <person name="Schroeder S.G."/>
            <person name="Burgess S.C."/>
            <person name="Diehl S.V."/>
        </authorList>
    </citation>
    <scope>NUCLEOTIDE SEQUENCE [LARGE SCALE GENOMIC DNA]</scope>
    <source>
        <strain evidence="1 2">TFFH 294</strain>
    </source>
</reference>
<dbReference type="RefSeq" id="XP_012181628.1">
    <property type="nucleotide sequence ID" value="XM_012326238.1"/>
</dbReference>
<dbReference type="PANTHER" id="PTHR14614:SF162">
    <property type="entry name" value="EXPRESSED PROTEIN"/>
    <property type="match status" value="1"/>
</dbReference>
<dbReference type="PANTHER" id="PTHR14614">
    <property type="entry name" value="HEPATOCELLULAR CARCINOMA-ASSOCIATED ANTIGEN"/>
    <property type="match status" value="1"/>
</dbReference>
<dbReference type="InParanoid" id="J4GP91"/>
<dbReference type="Pfam" id="PF10294">
    <property type="entry name" value="Methyltransf_16"/>
    <property type="match status" value="1"/>
</dbReference>
<dbReference type="SUPFAM" id="SSF53335">
    <property type="entry name" value="S-adenosyl-L-methionine-dependent methyltransferases"/>
    <property type="match status" value="1"/>
</dbReference>
<dbReference type="InterPro" id="IPR029063">
    <property type="entry name" value="SAM-dependent_MTases_sf"/>
</dbReference>